<feature type="transmembrane region" description="Helical" evidence="6">
    <location>
        <begin position="71"/>
        <end position="94"/>
    </location>
</feature>
<dbReference type="InterPro" id="IPR003838">
    <property type="entry name" value="ABC3_permease_C"/>
</dbReference>
<evidence type="ECO:0000259" key="7">
    <source>
        <dbReference type="Pfam" id="PF02687"/>
    </source>
</evidence>
<gene>
    <name evidence="8" type="ORF">SDC9_131686</name>
</gene>
<evidence type="ECO:0000313" key="8">
    <source>
        <dbReference type="EMBL" id="MPM84613.1"/>
    </source>
</evidence>
<dbReference type="AlphaFoldDB" id="A0A645D6N4"/>
<name>A0A645D6N4_9ZZZZ</name>
<comment type="subcellular location">
    <subcellularLocation>
        <location evidence="1">Cell membrane</location>
        <topology evidence="1">Multi-pass membrane protein</topology>
    </subcellularLocation>
</comment>
<keyword evidence="4 6" id="KW-1133">Transmembrane helix</keyword>
<protein>
    <recommendedName>
        <fullName evidence="7">ABC3 transporter permease C-terminal domain-containing protein</fullName>
    </recommendedName>
</protein>
<dbReference type="EMBL" id="VSSQ01033114">
    <property type="protein sequence ID" value="MPM84613.1"/>
    <property type="molecule type" value="Genomic_DNA"/>
</dbReference>
<keyword evidence="5 6" id="KW-0472">Membrane</keyword>
<organism evidence="8">
    <name type="scientific">bioreactor metagenome</name>
    <dbReference type="NCBI Taxonomy" id="1076179"/>
    <lineage>
        <taxon>unclassified sequences</taxon>
        <taxon>metagenomes</taxon>
        <taxon>ecological metagenomes</taxon>
    </lineage>
</organism>
<evidence type="ECO:0000256" key="1">
    <source>
        <dbReference type="ARBA" id="ARBA00004651"/>
    </source>
</evidence>
<comment type="caution">
    <text evidence="8">The sequence shown here is derived from an EMBL/GenBank/DDBJ whole genome shotgun (WGS) entry which is preliminary data.</text>
</comment>
<dbReference type="Pfam" id="PF02687">
    <property type="entry name" value="FtsX"/>
    <property type="match status" value="1"/>
</dbReference>
<evidence type="ECO:0000256" key="3">
    <source>
        <dbReference type="ARBA" id="ARBA00022692"/>
    </source>
</evidence>
<keyword evidence="2" id="KW-1003">Cell membrane</keyword>
<feature type="transmembrane region" description="Helical" evidence="6">
    <location>
        <begin position="127"/>
        <end position="149"/>
    </location>
</feature>
<dbReference type="GO" id="GO:0005886">
    <property type="term" value="C:plasma membrane"/>
    <property type="evidence" value="ECO:0007669"/>
    <property type="project" value="UniProtKB-SubCell"/>
</dbReference>
<dbReference type="PANTHER" id="PTHR30287">
    <property type="entry name" value="MEMBRANE COMPONENT OF PREDICTED ABC SUPERFAMILY METABOLITE UPTAKE TRANSPORTER"/>
    <property type="match status" value="1"/>
</dbReference>
<proteinExistence type="predicted"/>
<evidence type="ECO:0000256" key="2">
    <source>
        <dbReference type="ARBA" id="ARBA00022475"/>
    </source>
</evidence>
<dbReference type="InterPro" id="IPR038766">
    <property type="entry name" value="Membrane_comp_ABC_pdt"/>
</dbReference>
<evidence type="ECO:0000256" key="5">
    <source>
        <dbReference type="ARBA" id="ARBA00023136"/>
    </source>
</evidence>
<keyword evidence="3 6" id="KW-0812">Transmembrane</keyword>
<dbReference type="PANTHER" id="PTHR30287:SF1">
    <property type="entry name" value="INNER MEMBRANE PROTEIN"/>
    <property type="match status" value="1"/>
</dbReference>
<accession>A0A645D6N4</accession>
<reference evidence="8" key="1">
    <citation type="submission" date="2019-08" db="EMBL/GenBank/DDBJ databases">
        <authorList>
            <person name="Kucharzyk K."/>
            <person name="Murdoch R.W."/>
            <person name="Higgins S."/>
            <person name="Loffler F."/>
        </authorList>
    </citation>
    <scope>NUCLEOTIDE SEQUENCE</scope>
</reference>
<evidence type="ECO:0000256" key="4">
    <source>
        <dbReference type="ARBA" id="ARBA00022989"/>
    </source>
</evidence>
<evidence type="ECO:0000256" key="6">
    <source>
        <dbReference type="SAM" id="Phobius"/>
    </source>
</evidence>
<feature type="domain" description="ABC3 transporter permease C-terminal" evidence="7">
    <location>
        <begin position="79"/>
        <end position="183"/>
    </location>
</feature>
<sequence>MEQIADLQLNQGVYMTRSAWQMLGLSPFMPTHALLRGGTLQPGPVIEEMEGVSTARTLPQERDTGTATLQIMNVIVVLLVLFSGALELVVFYNLGQLNFSERIRELATLKVLGFTRREMKKLVLRENIIITLMGLPLGLMLGPPLLQLLLTYGLPNTIQFVSYIGPASWLYTLGITMVFAFLVNSILGAKFKSVNMVEALKSVE</sequence>
<feature type="transmembrane region" description="Helical" evidence="6">
    <location>
        <begin position="169"/>
        <end position="187"/>
    </location>
</feature>